<evidence type="ECO:0000256" key="5">
    <source>
        <dbReference type="ARBA" id="ARBA00022989"/>
    </source>
</evidence>
<evidence type="ECO:0000256" key="3">
    <source>
        <dbReference type="ARBA" id="ARBA00022741"/>
    </source>
</evidence>
<evidence type="ECO:0000313" key="9">
    <source>
        <dbReference type="EMBL" id="MCA9374788.1"/>
    </source>
</evidence>
<evidence type="ECO:0000256" key="2">
    <source>
        <dbReference type="ARBA" id="ARBA00022692"/>
    </source>
</evidence>
<evidence type="ECO:0000256" key="1">
    <source>
        <dbReference type="ARBA" id="ARBA00004651"/>
    </source>
</evidence>
<feature type="domain" description="ABC transporter" evidence="8">
    <location>
        <begin position="361"/>
        <end position="603"/>
    </location>
</feature>
<feature type="transmembrane region" description="Helical" evidence="7">
    <location>
        <begin position="79"/>
        <end position="97"/>
    </location>
</feature>
<dbReference type="InterPro" id="IPR027417">
    <property type="entry name" value="P-loop_NTPase"/>
</dbReference>
<keyword evidence="3" id="KW-0547">Nucleotide-binding</keyword>
<keyword evidence="5 7" id="KW-1133">Transmembrane helix</keyword>
<dbReference type="SMART" id="SM00382">
    <property type="entry name" value="AAA"/>
    <property type="match status" value="1"/>
</dbReference>
<dbReference type="InterPro" id="IPR003439">
    <property type="entry name" value="ABC_transporter-like_ATP-bd"/>
</dbReference>
<sequence length="605" mass="69753">MASENFLKTKQTVQTLVRSLKYVYELDKGAFVVRNIVLTIITFSEIFLIDVVGKFIDSTAEILTSWSTFTFRGYFVSESFRWLAVSLVVWIVIKGATNIGDFMSRRISYAIDIDSFSSVIKKIGSENMQEVEQRRFQDLLTFVPTYSITRIYQAYDTFVQVVRQLVKFVMSMVILYQAAGISVLFIFLISIAEPVAQYLGEKKILKYRKNNVEKLKYVDYQFATAITVSNFAELRVDGIFGHLRDNYVKRYAQFIKSLINMLKHYYIDGAFFAVIGQVLLNLYNVFLLYKSFIEKITIGEFTALYNYASVAYDSSYNMISSSFKLLDHISYVDEFFSLLDYEGFGDVDSGIKRLKKGAPRLELLKLDFAFQDDPDTKVLEDVTLSIKPGEKIALVGGDGSGKSTLAKILCGLYQIQSGDYIIDNYSIREIERGQLKQKLSVVLQDFVRYNFSIQENISLSAEKKALNKDLYNEVKKITGVDKFMKKENLTDSQKLGKHFSDGIGISPGYWQRIAIARMLYRNRQVFIMDEPFTYIDGPSRADILDRVIDFIGEERTLIYISQNTDHLKKFDRVYYLHNGKVVEEGTYRELIKKHGEFYKETKANQ</sequence>
<dbReference type="SUPFAM" id="SSF90123">
    <property type="entry name" value="ABC transporter transmembrane region"/>
    <property type="match status" value="1"/>
</dbReference>
<comment type="subcellular location">
    <subcellularLocation>
        <location evidence="1">Cell membrane</location>
        <topology evidence="1">Multi-pass membrane protein</topology>
    </subcellularLocation>
</comment>
<keyword evidence="4 9" id="KW-0067">ATP-binding</keyword>
<dbReference type="Gene3D" id="3.40.50.300">
    <property type="entry name" value="P-loop containing nucleotide triphosphate hydrolases"/>
    <property type="match status" value="1"/>
</dbReference>
<dbReference type="Proteomes" id="UP000748332">
    <property type="component" value="Unassembled WGS sequence"/>
</dbReference>
<keyword evidence="2 7" id="KW-0812">Transmembrane</keyword>
<evidence type="ECO:0000256" key="6">
    <source>
        <dbReference type="ARBA" id="ARBA00023136"/>
    </source>
</evidence>
<dbReference type="GO" id="GO:0016887">
    <property type="term" value="F:ATP hydrolysis activity"/>
    <property type="evidence" value="ECO:0007669"/>
    <property type="project" value="InterPro"/>
</dbReference>
<organism evidence="9 10">
    <name type="scientific">Candidatus Dojkabacteria bacterium</name>
    <dbReference type="NCBI Taxonomy" id="2099670"/>
    <lineage>
        <taxon>Bacteria</taxon>
        <taxon>Candidatus Dojkabacteria</taxon>
    </lineage>
</organism>
<reference evidence="9" key="1">
    <citation type="submission" date="2020-04" db="EMBL/GenBank/DDBJ databases">
        <authorList>
            <person name="Zhang T."/>
        </authorList>
    </citation>
    <scope>NUCLEOTIDE SEQUENCE</scope>
    <source>
        <strain evidence="9">HKST-UBA16</strain>
    </source>
</reference>
<evidence type="ECO:0000256" key="4">
    <source>
        <dbReference type="ARBA" id="ARBA00022840"/>
    </source>
</evidence>
<dbReference type="AlphaFoldDB" id="A0A955I5A4"/>
<evidence type="ECO:0000259" key="8">
    <source>
        <dbReference type="PROSITE" id="PS50893"/>
    </source>
</evidence>
<feature type="transmembrane region" description="Helical" evidence="7">
    <location>
        <begin position="173"/>
        <end position="192"/>
    </location>
</feature>
<dbReference type="InterPro" id="IPR003593">
    <property type="entry name" value="AAA+_ATPase"/>
</dbReference>
<feature type="transmembrane region" description="Helical" evidence="7">
    <location>
        <begin position="31"/>
        <end position="49"/>
    </location>
</feature>
<feature type="transmembrane region" description="Helical" evidence="7">
    <location>
        <begin position="270"/>
        <end position="289"/>
    </location>
</feature>
<evidence type="ECO:0000256" key="7">
    <source>
        <dbReference type="SAM" id="Phobius"/>
    </source>
</evidence>
<keyword evidence="6 7" id="KW-0472">Membrane</keyword>
<evidence type="ECO:0000313" key="10">
    <source>
        <dbReference type="Proteomes" id="UP000748332"/>
    </source>
</evidence>
<dbReference type="Gene3D" id="1.20.1560.10">
    <property type="entry name" value="ABC transporter type 1, transmembrane domain"/>
    <property type="match status" value="1"/>
</dbReference>
<dbReference type="GO" id="GO:0034040">
    <property type="term" value="F:ATPase-coupled lipid transmembrane transporter activity"/>
    <property type="evidence" value="ECO:0007669"/>
    <property type="project" value="TreeGrafter"/>
</dbReference>
<dbReference type="GO" id="GO:0005886">
    <property type="term" value="C:plasma membrane"/>
    <property type="evidence" value="ECO:0007669"/>
    <property type="project" value="UniProtKB-SubCell"/>
</dbReference>
<dbReference type="Pfam" id="PF00005">
    <property type="entry name" value="ABC_tran"/>
    <property type="match status" value="1"/>
</dbReference>
<gene>
    <name evidence="9" type="ORF">KC622_00495</name>
</gene>
<name>A0A955I5A4_9BACT</name>
<proteinExistence type="predicted"/>
<accession>A0A955I5A4</accession>
<dbReference type="CDD" id="cd03228">
    <property type="entry name" value="ABCC_MRP_Like"/>
    <property type="match status" value="1"/>
</dbReference>
<dbReference type="GO" id="GO:0005524">
    <property type="term" value="F:ATP binding"/>
    <property type="evidence" value="ECO:0007669"/>
    <property type="project" value="UniProtKB-KW"/>
</dbReference>
<reference evidence="9" key="2">
    <citation type="journal article" date="2021" name="Microbiome">
        <title>Successional dynamics and alternative stable states in a saline activated sludge microbial community over 9 years.</title>
        <authorList>
            <person name="Wang Y."/>
            <person name="Ye J."/>
            <person name="Ju F."/>
            <person name="Liu L."/>
            <person name="Boyd J.A."/>
            <person name="Deng Y."/>
            <person name="Parks D.H."/>
            <person name="Jiang X."/>
            <person name="Yin X."/>
            <person name="Woodcroft B.J."/>
            <person name="Tyson G.W."/>
            <person name="Hugenholtz P."/>
            <person name="Polz M.F."/>
            <person name="Zhang T."/>
        </authorList>
    </citation>
    <scope>NUCLEOTIDE SEQUENCE</scope>
    <source>
        <strain evidence="9">HKST-UBA16</strain>
    </source>
</reference>
<dbReference type="InterPro" id="IPR036640">
    <property type="entry name" value="ABC1_TM_sf"/>
</dbReference>
<comment type="caution">
    <text evidence="9">The sequence shown here is derived from an EMBL/GenBank/DDBJ whole genome shotgun (WGS) entry which is preliminary data.</text>
</comment>
<dbReference type="PROSITE" id="PS50893">
    <property type="entry name" value="ABC_TRANSPORTER_2"/>
    <property type="match status" value="1"/>
</dbReference>
<dbReference type="SUPFAM" id="SSF52540">
    <property type="entry name" value="P-loop containing nucleoside triphosphate hydrolases"/>
    <property type="match status" value="1"/>
</dbReference>
<dbReference type="EMBL" id="JAGQLM010000019">
    <property type="protein sequence ID" value="MCA9374788.1"/>
    <property type="molecule type" value="Genomic_DNA"/>
</dbReference>
<dbReference type="PANTHER" id="PTHR24221:SF654">
    <property type="entry name" value="ATP-BINDING CASSETTE SUB-FAMILY B MEMBER 6"/>
    <property type="match status" value="1"/>
</dbReference>
<dbReference type="InterPro" id="IPR039421">
    <property type="entry name" value="Type_1_exporter"/>
</dbReference>
<protein>
    <submittedName>
        <fullName evidence="9">ABC transporter ATP-binding protein</fullName>
    </submittedName>
</protein>
<dbReference type="PANTHER" id="PTHR24221">
    <property type="entry name" value="ATP-BINDING CASSETTE SUB-FAMILY B"/>
    <property type="match status" value="1"/>
</dbReference>